<evidence type="ECO:0000256" key="1">
    <source>
        <dbReference type="ARBA" id="ARBA00001933"/>
    </source>
</evidence>
<dbReference type="RefSeq" id="XP_007780381.1">
    <property type="nucleotide sequence ID" value="XM_007782191.1"/>
</dbReference>
<keyword evidence="5" id="KW-1185">Reference proteome</keyword>
<comment type="similarity">
    <text evidence="3">Belongs to the trans-sulfuration enzymes family.</text>
</comment>
<evidence type="ECO:0000313" key="5">
    <source>
        <dbReference type="Proteomes" id="UP000016924"/>
    </source>
</evidence>
<dbReference type="Pfam" id="PF01053">
    <property type="entry name" value="Cys_Met_Meta_PP"/>
    <property type="match status" value="1"/>
</dbReference>
<dbReference type="PANTHER" id="PTHR42699">
    <property type="match status" value="1"/>
</dbReference>
<dbReference type="SUPFAM" id="SSF53383">
    <property type="entry name" value="PLP-dependent transferases"/>
    <property type="match status" value="1"/>
</dbReference>
<evidence type="ECO:0000256" key="2">
    <source>
        <dbReference type="ARBA" id="ARBA00022898"/>
    </source>
</evidence>
<comment type="cofactor">
    <cofactor evidence="1 3">
        <name>pyridoxal 5'-phosphate</name>
        <dbReference type="ChEBI" id="CHEBI:597326"/>
    </cofactor>
</comment>
<dbReference type="GO" id="GO:0030170">
    <property type="term" value="F:pyridoxal phosphate binding"/>
    <property type="evidence" value="ECO:0007669"/>
    <property type="project" value="InterPro"/>
</dbReference>
<dbReference type="STRING" id="1168221.R7YTB3"/>
<name>R7YTB3_CONA1</name>
<dbReference type="InterPro" id="IPR015424">
    <property type="entry name" value="PyrdxlP-dep_Trfase"/>
</dbReference>
<keyword evidence="2 3" id="KW-0663">Pyridoxal phosphate</keyword>
<dbReference type="GO" id="GO:0003962">
    <property type="term" value="F:cystathionine gamma-synthase activity"/>
    <property type="evidence" value="ECO:0007669"/>
    <property type="project" value="TreeGrafter"/>
</dbReference>
<dbReference type="OMA" id="ANECKQA"/>
<reference evidence="5" key="1">
    <citation type="submission" date="2012-06" db="EMBL/GenBank/DDBJ databases">
        <title>The genome sequence of Coniosporium apollinis CBS 100218.</title>
        <authorList>
            <consortium name="The Broad Institute Genome Sequencing Platform"/>
            <person name="Cuomo C."/>
            <person name="Gorbushina A."/>
            <person name="Noack S."/>
            <person name="Walker B."/>
            <person name="Young S.K."/>
            <person name="Zeng Q."/>
            <person name="Gargeya S."/>
            <person name="Fitzgerald M."/>
            <person name="Haas B."/>
            <person name="Abouelleil A."/>
            <person name="Alvarado L."/>
            <person name="Arachchi H.M."/>
            <person name="Berlin A.M."/>
            <person name="Chapman S.B."/>
            <person name="Goldberg J."/>
            <person name="Griggs A."/>
            <person name="Gujja S."/>
            <person name="Hansen M."/>
            <person name="Howarth C."/>
            <person name="Imamovic A."/>
            <person name="Larimer J."/>
            <person name="McCowan C."/>
            <person name="Montmayeur A."/>
            <person name="Murphy C."/>
            <person name="Neiman D."/>
            <person name="Pearson M."/>
            <person name="Priest M."/>
            <person name="Roberts A."/>
            <person name="Saif S."/>
            <person name="Shea T."/>
            <person name="Sisk P."/>
            <person name="Sykes S."/>
            <person name="Wortman J."/>
            <person name="Nusbaum C."/>
            <person name="Birren B."/>
        </authorList>
    </citation>
    <scope>NUCLEOTIDE SEQUENCE [LARGE SCALE GENOMIC DNA]</scope>
    <source>
        <strain evidence="5">CBS 100218</strain>
    </source>
</reference>
<dbReference type="GeneID" id="19901610"/>
<sequence length="188" mass="21077">MVTSLTKSFSGYADVMGGSAAPNPSSPLYSELKPLFQKYYHNDLFSGDAEILLHNSEDYLHRSEILNDNAALLVNYLQSLISDPKSSVNQIYYPTASPTLSNYDAYKRLLTPDFQPGYGCLFSVELDNVGSTIAFYNNLHVHDGPHLGAHRTLALPYVKGLYDDELEKMKKYRLEETQIRISVGLENS</sequence>
<accession>R7YTB3</accession>
<proteinExistence type="inferred from homology"/>
<protein>
    <submittedName>
        <fullName evidence="4">Uncharacterized protein</fullName>
    </submittedName>
</protein>
<dbReference type="GO" id="GO:0019346">
    <property type="term" value="P:transsulfuration"/>
    <property type="evidence" value="ECO:0007669"/>
    <property type="project" value="InterPro"/>
</dbReference>
<dbReference type="eggNOG" id="KOG0053">
    <property type="taxonomic scope" value="Eukaryota"/>
</dbReference>
<gene>
    <name evidence="4" type="ORF">W97_04299</name>
</gene>
<dbReference type="HOGENOM" id="CLU_1440976_0_0_1"/>
<organism evidence="4 5">
    <name type="scientific">Coniosporium apollinis (strain CBS 100218)</name>
    <name type="common">Rock-inhabiting black yeast</name>
    <dbReference type="NCBI Taxonomy" id="1168221"/>
    <lineage>
        <taxon>Eukaryota</taxon>
        <taxon>Fungi</taxon>
        <taxon>Dikarya</taxon>
        <taxon>Ascomycota</taxon>
        <taxon>Pezizomycotina</taxon>
        <taxon>Dothideomycetes</taxon>
        <taxon>Dothideomycetes incertae sedis</taxon>
        <taxon>Coniosporium</taxon>
    </lineage>
</organism>
<dbReference type="EMBL" id="JH767571">
    <property type="protein sequence ID" value="EON65064.1"/>
    <property type="molecule type" value="Genomic_DNA"/>
</dbReference>
<dbReference type="AlphaFoldDB" id="R7YTB3"/>
<dbReference type="InterPro" id="IPR015422">
    <property type="entry name" value="PyrdxlP-dep_Trfase_small"/>
</dbReference>
<dbReference type="OrthoDB" id="10047078at2759"/>
<dbReference type="Gene3D" id="3.90.1150.10">
    <property type="entry name" value="Aspartate Aminotransferase, domain 1"/>
    <property type="match status" value="1"/>
</dbReference>
<dbReference type="PANTHER" id="PTHR42699:SF1">
    <property type="entry name" value="CYSTATHIONINE GAMMA-SYNTHASE-RELATED"/>
    <property type="match status" value="1"/>
</dbReference>
<dbReference type="Proteomes" id="UP000016924">
    <property type="component" value="Unassembled WGS sequence"/>
</dbReference>
<evidence type="ECO:0000313" key="4">
    <source>
        <dbReference type="EMBL" id="EON65064.1"/>
    </source>
</evidence>
<dbReference type="InterPro" id="IPR051750">
    <property type="entry name" value="Trans-sulfuration_enzymes"/>
</dbReference>
<dbReference type="InterPro" id="IPR000277">
    <property type="entry name" value="Cys/Met-Metab_PyrdxlP-dep_enz"/>
</dbReference>
<evidence type="ECO:0000256" key="3">
    <source>
        <dbReference type="RuleBase" id="RU362118"/>
    </source>
</evidence>